<proteinExistence type="predicted"/>
<dbReference type="Pfam" id="PF12833">
    <property type="entry name" value="HTH_18"/>
    <property type="match status" value="1"/>
</dbReference>
<evidence type="ECO:0000256" key="4">
    <source>
        <dbReference type="SAM" id="Phobius"/>
    </source>
</evidence>
<reference evidence="7" key="1">
    <citation type="journal article" date="2019" name="Int. J. Syst. Evol. Microbiol.">
        <title>The Global Catalogue of Microorganisms (GCM) 10K type strain sequencing project: providing services to taxonomists for standard genome sequencing and annotation.</title>
        <authorList>
            <consortium name="The Broad Institute Genomics Platform"/>
            <consortium name="The Broad Institute Genome Sequencing Center for Infectious Disease"/>
            <person name="Wu L."/>
            <person name="Ma J."/>
        </authorList>
    </citation>
    <scope>NUCLEOTIDE SEQUENCE [LARGE SCALE GENOMIC DNA]</scope>
    <source>
        <strain evidence="7">CCUG 53270</strain>
    </source>
</reference>
<organism evidence="6 7">
    <name type="scientific">Paenibacillus vulneris</name>
    <dbReference type="NCBI Taxonomy" id="1133364"/>
    <lineage>
        <taxon>Bacteria</taxon>
        <taxon>Bacillati</taxon>
        <taxon>Bacillota</taxon>
        <taxon>Bacilli</taxon>
        <taxon>Bacillales</taxon>
        <taxon>Paenibacillaceae</taxon>
        <taxon>Paenibacillus</taxon>
    </lineage>
</organism>
<dbReference type="InterPro" id="IPR041522">
    <property type="entry name" value="CdaR_GGDEF"/>
</dbReference>
<keyword evidence="4" id="KW-0472">Membrane</keyword>
<evidence type="ECO:0000256" key="3">
    <source>
        <dbReference type="ARBA" id="ARBA00023163"/>
    </source>
</evidence>
<dbReference type="PROSITE" id="PS01124">
    <property type="entry name" value="HTH_ARAC_FAMILY_2"/>
    <property type="match status" value="1"/>
</dbReference>
<evidence type="ECO:0000313" key="6">
    <source>
        <dbReference type="EMBL" id="MFD1225429.1"/>
    </source>
</evidence>
<dbReference type="InterPro" id="IPR018060">
    <property type="entry name" value="HTH_AraC"/>
</dbReference>
<gene>
    <name evidence="6" type="ORF">ACFQ4B_35655</name>
</gene>
<dbReference type="SUPFAM" id="SSF46689">
    <property type="entry name" value="Homeodomain-like"/>
    <property type="match status" value="2"/>
</dbReference>
<dbReference type="Gene3D" id="1.10.10.60">
    <property type="entry name" value="Homeodomain-like"/>
    <property type="match status" value="2"/>
</dbReference>
<feature type="transmembrane region" description="Helical" evidence="4">
    <location>
        <begin position="308"/>
        <end position="330"/>
    </location>
</feature>
<keyword evidence="1" id="KW-0805">Transcription regulation</keyword>
<keyword evidence="7" id="KW-1185">Reference proteome</keyword>
<comment type="caution">
    <text evidence="6">The sequence shown here is derived from an EMBL/GenBank/DDBJ whole genome shotgun (WGS) entry which is preliminary data.</text>
</comment>
<keyword evidence="2" id="KW-0238">DNA-binding</keyword>
<dbReference type="InterPro" id="IPR009057">
    <property type="entry name" value="Homeodomain-like_sf"/>
</dbReference>
<dbReference type="Proteomes" id="UP001597180">
    <property type="component" value="Unassembled WGS sequence"/>
</dbReference>
<dbReference type="PANTHER" id="PTHR43280">
    <property type="entry name" value="ARAC-FAMILY TRANSCRIPTIONAL REGULATOR"/>
    <property type="match status" value="1"/>
</dbReference>
<dbReference type="CDD" id="cd18774">
    <property type="entry name" value="PDC2_HK_sensor"/>
    <property type="match status" value="1"/>
</dbReference>
<feature type="domain" description="HTH araC/xylS-type" evidence="5">
    <location>
        <begin position="676"/>
        <end position="774"/>
    </location>
</feature>
<protein>
    <submittedName>
        <fullName evidence="6">Helix-turn-helix domain-containing protein</fullName>
    </submittedName>
</protein>
<keyword evidence="4" id="KW-0812">Transmembrane</keyword>
<dbReference type="RefSeq" id="WP_345587718.1">
    <property type="nucleotide sequence ID" value="NZ_BAABJG010000013.1"/>
</dbReference>
<keyword evidence="3" id="KW-0804">Transcription</keyword>
<dbReference type="SMART" id="SM00342">
    <property type="entry name" value="HTH_ARAC"/>
    <property type="match status" value="1"/>
</dbReference>
<evidence type="ECO:0000256" key="1">
    <source>
        <dbReference type="ARBA" id="ARBA00023015"/>
    </source>
</evidence>
<dbReference type="PANTHER" id="PTHR43280:SF10">
    <property type="entry name" value="REGULATORY PROTEIN POCR"/>
    <property type="match status" value="1"/>
</dbReference>
<evidence type="ECO:0000256" key="2">
    <source>
        <dbReference type="ARBA" id="ARBA00023125"/>
    </source>
</evidence>
<feature type="transmembrane region" description="Helical" evidence="4">
    <location>
        <begin position="12"/>
        <end position="33"/>
    </location>
</feature>
<name>A0ABW3UYT9_9BACL</name>
<dbReference type="EMBL" id="JBHTLU010000059">
    <property type="protein sequence ID" value="MFD1225429.1"/>
    <property type="molecule type" value="Genomic_DNA"/>
</dbReference>
<evidence type="ECO:0000313" key="7">
    <source>
        <dbReference type="Proteomes" id="UP001597180"/>
    </source>
</evidence>
<sequence>MKKQPNRYYVRWVWLCFITATLPVVLLGLFSYAKSSGVVLEKTKKETALSLQQTQMNVEHSLKVADQATTHFLGSKIIQTALNEPLSPDQFQLYTQVKTELSSLQRLDTGIDDIQIWSTAGNWLIKNDGLYRLDAWIKGNASAMPDPAAPSVWAIGESKAATGAQEASMPSGSQNESVTQPTSANRCQTYVNLLKKLPLTAYRSLGTAMIQIPACSLSQLISVNAEHEAVLLFDQDGQLFVHKGVTLDGLDEMLHQSVRQLPGDRTGQYTLNMDRQSFAVTYRKSDYNGWTYVSVVTLDQLTRSSRDIGWFTLSICLILLLLSIAAILLWTKRLYQPIAQIYKEVMSQMGMSPSRKPLDEIQVIGEQVQTLFDTKKRLESRLEGQTELLRTFLMVKLFLFGMKEGEIVERMESLGMRQNFSRFCVLALQIGSLENTRFAEKDIDLLLFAVNNMVGELLAADRRLHPIVLGRTQTTVLTGGSEAKESMISEAYAAARLIQQTAARVLDLKVHIGISVPYQRLPELPRAYEEAVEASKRHAFLGDEGIGYFGDLGEDHVLHYSYPFALQSELFDAVKLVDRERAGKLLRQLLYEISQNNPNIYDMQFNAVRLLMNTLGLANGVTGQAIPMQRQQALFDELFHLNLTESGAAWFMDHIIDPVMNGIEGQTEARHLSLSKQMVQMVHEEFDTDITIDTCADRLHYNASYLAALFRKSMEVSFSAYLAQYRHQMALKWLMETDMPIKEIAERLRYNNSQNFIRSFRKTEGCSPGKFRELGRQNNGKASGSA</sequence>
<evidence type="ECO:0000259" key="5">
    <source>
        <dbReference type="PROSITE" id="PS01124"/>
    </source>
</evidence>
<dbReference type="Pfam" id="PF17853">
    <property type="entry name" value="GGDEF_2"/>
    <property type="match status" value="1"/>
</dbReference>
<accession>A0ABW3UYT9</accession>
<keyword evidence="4" id="KW-1133">Transmembrane helix</keyword>